<evidence type="ECO:0000313" key="10">
    <source>
        <dbReference type="EMBL" id="OJH40709.1"/>
    </source>
</evidence>
<feature type="transmembrane region" description="Helical" evidence="8">
    <location>
        <begin position="165"/>
        <end position="188"/>
    </location>
</feature>
<dbReference type="OrthoDB" id="209133at2"/>
<sequence length="516" mass="54057">MRTSLPLLSLLVVLPALGAGVLRQFRRPERQRQAALGVAALTLLLTLGAVVLFEGGIPGVQLHESWFRVPGLGVELRMGVDGMSVLALVVTALLTLGLVAAGPRQLLDRGTLGALLLTESMTLGFFCAEDLALMTVFFIATLVPTGALLAREARARPEARTPRTFSVYMLVSTLPLVVATVLVGLRGWSSGAPAPFGLAELIAQGLPAAWHLPMFALLMLAVCVRMAVAPFHSWLPVLMARGPFGVGLLLVNAHAGLYLLVRVVMPLLPGEWSRGGVMLGTLGLCAALYGAVLALAQTDLRRVVGFLLTSQSGLLLAGLAIGNTQSISGALIQSVAAGIALTGLDLVVRAIEARTGTTDMTRLGGLVSRAPRLAAFFFLMGFGSLGFPGTLSFVGEDLLLHGILDTHPLVALPLLLTTAINGITFLRAFQRTFLGPPAHGQAALLETVEDLLPRERGMVFALFALVVMGGLVPGPLLHLRASQVESLAGPESSSSHHGESVSRGEVPSEALSLARP</sequence>
<keyword evidence="3 6" id="KW-0812">Transmembrane</keyword>
<keyword evidence="4 8" id="KW-1133">Transmembrane helix</keyword>
<feature type="transmembrane region" description="Helical" evidence="8">
    <location>
        <begin position="34"/>
        <end position="57"/>
    </location>
</feature>
<feature type="transmembrane region" description="Helical" evidence="8">
    <location>
        <begin position="327"/>
        <end position="352"/>
    </location>
</feature>
<feature type="transmembrane region" description="Helical" evidence="8">
    <location>
        <begin position="121"/>
        <end position="144"/>
    </location>
</feature>
<feature type="region of interest" description="Disordered" evidence="7">
    <location>
        <begin position="488"/>
        <end position="516"/>
    </location>
</feature>
<feature type="transmembrane region" description="Helical" evidence="8">
    <location>
        <begin position="277"/>
        <end position="296"/>
    </location>
</feature>
<reference evidence="11" key="1">
    <citation type="submission" date="2016-11" db="EMBL/GenBank/DDBJ databases">
        <authorList>
            <person name="Shukria A."/>
            <person name="Stevens D.C."/>
        </authorList>
    </citation>
    <scope>NUCLEOTIDE SEQUENCE [LARGE SCALE GENOMIC DNA]</scope>
    <source>
        <strain evidence="11">Cbfe23</strain>
    </source>
</reference>
<feature type="transmembrane region" description="Helical" evidence="8">
    <location>
        <begin position="303"/>
        <end position="321"/>
    </location>
</feature>
<dbReference type="NCBIfam" id="TIGR01972">
    <property type="entry name" value="NDH_I_M"/>
    <property type="match status" value="1"/>
</dbReference>
<dbReference type="PANTHER" id="PTHR43507:SF1">
    <property type="entry name" value="NADH-UBIQUINONE OXIDOREDUCTASE CHAIN 4"/>
    <property type="match status" value="1"/>
</dbReference>
<feature type="domain" description="NADH:quinone oxidoreductase/Mrp antiporter transmembrane" evidence="9">
    <location>
        <begin position="128"/>
        <end position="418"/>
    </location>
</feature>
<dbReference type="STRING" id="83449.BON30_07120"/>
<evidence type="ECO:0000256" key="3">
    <source>
        <dbReference type="ARBA" id="ARBA00022692"/>
    </source>
</evidence>
<feature type="transmembrane region" description="Helical" evidence="8">
    <location>
        <begin position="208"/>
        <end position="231"/>
    </location>
</feature>
<name>A0A1L9BEN7_9BACT</name>
<evidence type="ECO:0000256" key="4">
    <source>
        <dbReference type="ARBA" id="ARBA00022989"/>
    </source>
</evidence>
<comment type="similarity">
    <text evidence="2">Belongs to the complex I subunit 4 family.</text>
</comment>
<keyword evidence="5 8" id="KW-0472">Membrane</keyword>
<feature type="transmembrane region" description="Helical" evidence="8">
    <location>
        <begin position="373"/>
        <end position="394"/>
    </location>
</feature>
<evidence type="ECO:0000256" key="6">
    <source>
        <dbReference type="RuleBase" id="RU000320"/>
    </source>
</evidence>
<comment type="subcellular location">
    <subcellularLocation>
        <location evidence="1">Endomembrane system</location>
        <topology evidence="1">Multi-pass membrane protein</topology>
    </subcellularLocation>
    <subcellularLocation>
        <location evidence="6">Membrane</location>
        <topology evidence="6">Multi-pass membrane protein</topology>
    </subcellularLocation>
</comment>
<dbReference type="GO" id="GO:0012505">
    <property type="term" value="C:endomembrane system"/>
    <property type="evidence" value="ECO:0007669"/>
    <property type="project" value="UniProtKB-SubCell"/>
</dbReference>
<dbReference type="PRINTS" id="PR01437">
    <property type="entry name" value="NUOXDRDTASE4"/>
</dbReference>
<dbReference type="GO" id="GO:0003954">
    <property type="term" value="F:NADH dehydrogenase activity"/>
    <property type="evidence" value="ECO:0007669"/>
    <property type="project" value="TreeGrafter"/>
</dbReference>
<dbReference type="GO" id="GO:0048039">
    <property type="term" value="F:ubiquinone binding"/>
    <property type="evidence" value="ECO:0007669"/>
    <property type="project" value="TreeGrafter"/>
</dbReference>
<dbReference type="InterPro" id="IPR001750">
    <property type="entry name" value="ND/Mrp_TM"/>
</dbReference>
<evidence type="ECO:0000256" key="7">
    <source>
        <dbReference type="SAM" id="MobiDB-lite"/>
    </source>
</evidence>
<gene>
    <name evidence="10" type="ORF">BON30_07120</name>
</gene>
<dbReference type="AlphaFoldDB" id="A0A1L9BEN7"/>
<comment type="caution">
    <text evidence="10">The sequence shown here is derived from an EMBL/GenBank/DDBJ whole genome shotgun (WGS) entry which is preliminary data.</text>
</comment>
<dbReference type="GO" id="GO:0016020">
    <property type="term" value="C:membrane"/>
    <property type="evidence" value="ECO:0007669"/>
    <property type="project" value="UniProtKB-SubCell"/>
</dbReference>
<organism evidence="10 11">
    <name type="scientific">Cystobacter ferrugineus</name>
    <dbReference type="NCBI Taxonomy" id="83449"/>
    <lineage>
        <taxon>Bacteria</taxon>
        <taxon>Pseudomonadati</taxon>
        <taxon>Myxococcota</taxon>
        <taxon>Myxococcia</taxon>
        <taxon>Myxococcales</taxon>
        <taxon>Cystobacterineae</taxon>
        <taxon>Archangiaceae</taxon>
        <taxon>Cystobacter</taxon>
    </lineage>
</organism>
<dbReference type="RefSeq" id="WP_071897152.1">
    <property type="nucleotide sequence ID" value="NZ_MPIN01000002.1"/>
</dbReference>
<dbReference type="GO" id="GO:0008137">
    <property type="term" value="F:NADH dehydrogenase (ubiquinone) activity"/>
    <property type="evidence" value="ECO:0007669"/>
    <property type="project" value="InterPro"/>
</dbReference>
<dbReference type="InterPro" id="IPR003918">
    <property type="entry name" value="NADH_UbQ_OxRdtase"/>
</dbReference>
<dbReference type="InterPro" id="IPR010227">
    <property type="entry name" value="NADH_Q_OxRdtase_chainM/4"/>
</dbReference>
<feature type="transmembrane region" description="Helical" evidence="8">
    <location>
        <begin position="78"/>
        <end position="101"/>
    </location>
</feature>
<feature type="transmembrane region" description="Helical" evidence="8">
    <location>
        <begin position="459"/>
        <end position="477"/>
    </location>
</feature>
<protein>
    <recommendedName>
        <fullName evidence="9">NADH:quinone oxidoreductase/Mrp antiporter transmembrane domain-containing protein</fullName>
    </recommendedName>
</protein>
<evidence type="ECO:0000256" key="2">
    <source>
        <dbReference type="ARBA" id="ARBA00009025"/>
    </source>
</evidence>
<dbReference type="Proteomes" id="UP000182229">
    <property type="component" value="Unassembled WGS sequence"/>
</dbReference>
<evidence type="ECO:0000256" key="5">
    <source>
        <dbReference type="ARBA" id="ARBA00023136"/>
    </source>
</evidence>
<keyword evidence="11" id="KW-1185">Reference proteome</keyword>
<evidence type="ECO:0000256" key="1">
    <source>
        <dbReference type="ARBA" id="ARBA00004127"/>
    </source>
</evidence>
<dbReference type="GO" id="GO:0015990">
    <property type="term" value="P:electron transport coupled proton transport"/>
    <property type="evidence" value="ECO:0007669"/>
    <property type="project" value="TreeGrafter"/>
</dbReference>
<evidence type="ECO:0000313" key="11">
    <source>
        <dbReference type="Proteomes" id="UP000182229"/>
    </source>
</evidence>
<dbReference type="PANTHER" id="PTHR43507">
    <property type="entry name" value="NADH-UBIQUINONE OXIDOREDUCTASE CHAIN 4"/>
    <property type="match status" value="1"/>
</dbReference>
<evidence type="ECO:0000256" key="8">
    <source>
        <dbReference type="SAM" id="Phobius"/>
    </source>
</evidence>
<proteinExistence type="inferred from homology"/>
<feature type="transmembrane region" description="Helical" evidence="8">
    <location>
        <begin position="243"/>
        <end position="265"/>
    </location>
</feature>
<dbReference type="EMBL" id="MPIN01000002">
    <property type="protein sequence ID" value="OJH40709.1"/>
    <property type="molecule type" value="Genomic_DNA"/>
</dbReference>
<evidence type="ECO:0000259" key="9">
    <source>
        <dbReference type="Pfam" id="PF00361"/>
    </source>
</evidence>
<reference evidence="10 11" key="2">
    <citation type="submission" date="2016-12" db="EMBL/GenBank/DDBJ databases">
        <title>Draft Genome Sequence of Cystobacter ferrugineus Strain Cbfe23.</title>
        <authorList>
            <person name="Akbar S."/>
            <person name="Dowd S.E."/>
            <person name="Stevens D.C."/>
        </authorList>
    </citation>
    <scope>NUCLEOTIDE SEQUENCE [LARGE SCALE GENOMIC DNA]</scope>
    <source>
        <strain evidence="10 11">Cbfe23</strain>
    </source>
</reference>
<feature type="transmembrane region" description="Helical" evidence="8">
    <location>
        <begin position="406"/>
        <end position="426"/>
    </location>
</feature>
<dbReference type="Pfam" id="PF00361">
    <property type="entry name" value="Proton_antipo_M"/>
    <property type="match status" value="1"/>
</dbReference>
<accession>A0A1L9BEN7</accession>
<dbReference type="GO" id="GO:0042773">
    <property type="term" value="P:ATP synthesis coupled electron transport"/>
    <property type="evidence" value="ECO:0007669"/>
    <property type="project" value="InterPro"/>
</dbReference>